<protein>
    <recommendedName>
        <fullName evidence="3">histidine kinase</fullName>
        <ecNumber evidence="3">2.7.13.3</ecNumber>
    </recommendedName>
</protein>
<keyword evidence="9 18" id="KW-0418">Kinase</keyword>
<dbReference type="Pfam" id="PF00672">
    <property type="entry name" value="HAMP"/>
    <property type="match status" value="1"/>
</dbReference>
<keyword evidence="13 15" id="KW-0472">Membrane</keyword>
<dbReference type="PANTHER" id="PTHR34220:SF7">
    <property type="entry name" value="SENSOR HISTIDINE KINASE YPDA"/>
    <property type="match status" value="1"/>
</dbReference>
<dbReference type="InterPro" id="IPR050640">
    <property type="entry name" value="Bact_2-comp_sensor_kinase"/>
</dbReference>
<dbReference type="Gene3D" id="3.30.565.10">
    <property type="entry name" value="Histidine kinase-like ATPase, C-terminal domain"/>
    <property type="match status" value="1"/>
</dbReference>
<dbReference type="InterPro" id="IPR005467">
    <property type="entry name" value="His_kinase_dom"/>
</dbReference>
<evidence type="ECO:0000256" key="11">
    <source>
        <dbReference type="ARBA" id="ARBA00022989"/>
    </source>
</evidence>
<keyword evidence="8" id="KW-0547">Nucleotide-binding</keyword>
<dbReference type="RefSeq" id="WP_185129872.1">
    <property type="nucleotide sequence ID" value="NZ_JACJVO010000018.1"/>
</dbReference>
<dbReference type="InterPro" id="IPR036890">
    <property type="entry name" value="HATPase_C_sf"/>
</dbReference>
<comment type="catalytic activity">
    <reaction evidence="1">
        <text>ATP + protein L-histidine = ADP + protein N-phospho-L-histidine.</text>
        <dbReference type="EC" id="2.7.13.3"/>
    </reaction>
</comment>
<dbReference type="PROSITE" id="PS50885">
    <property type="entry name" value="HAMP"/>
    <property type="match status" value="1"/>
</dbReference>
<sequence length="609" mass="68201">MRMNRIVNLNLRAKLILLYFLTIFIPLLVTGQIILSVSGKKIIEQTTSITQESSTQTALNVQDRLGGYVDIVNRLSVDQTLINYLNPDRVYASELESIDAYDLYLKPVTFYDFNYKNPLAKLNILFLNATLLQDHNIFIFADDEARARRDYREAVQAGGKLVWGVSGDEVFVARSVYNIKKRLTAVISMQVPEDSLYALISESKMSDKIAVIADGGGNVISSNDRELVGRSVADRTFFRPDAAAPFEVRDSADGRSYKVIVGKLGGSSSLPDWRILTLVPIDHLIDDERKIRQTGLLVMGLGLVVSCGIFLLALGRITDRVKALVKKMQTVKNGELSLLQDEGAQDEIGALTRNFNGMIENLQRSIYENYEVNLKLKDITIKKQEAELYALQNQIHPHFLFNTLESIRMGLHNQGDEETATIVMNFANLFRHLLHWQGEFIPLREEIDLVRKYLTIQKYRFRERIQYELEIEPGLAEALIPKLTLQPLVENAVKHGAESTRSGRIRVSVRAAGDGTMVAAIVDNGKGIPPEQLARIRRELADPEIKKSGSIGLKNVHDRIHLHFGPEYGVTIDSPAEEGGTLVRVTMPIRSAKDGTEGGNRDVQSSDRG</sequence>
<evidence type="ECO:0000313" key="18">
    <source>
        <dbReference type="EMBL" id="MBB6732199.1"/>
    </source>
</evidence>
<dbReference type="PANTHER" id="PTHR34220">
    <property type="entry name" value="SENSOR HISTIDINE KINASE YPDA"/>
    <property type="match status" value="1"/>
</dbReference>
<dbReference type="CDD" id="cd06225">
    <property type="entry name" value="HAMP"/>
    <property type="match status" value="1"/>
</dbReference>
<evidence type="ECO:0000256" key="9">
    <source>
        <dbReference type="ARBA" id="ARBA00022777"/>
    </source>
</evidence>
<comment type="subcellular location">
    <subcellularLocation>
        <location evidence="2">Cell membrane</location>
        <topology evidence="2">Multi-pass membrane protein</topology>
    </subcellularLocation>
</comment>
<name>A0A7X0SLP9_9BACL</name>
<evidence type="ECO:0000256" key="15">
    <source>
        <dbReference type="SAM" id="Phobius"/>
    </source>
</evidence>
<evidence type="ECO:0000256" key="14">
    <source>
        <dbReference type="SAM" id="MobiDB-lite"/>
    </source>
</evidence>
<gene>
    <name evidence="18" type="ORF">H7C18_14860</name>
</gene>
<evidence type="ECO:0000256" key="10">
    <source>
        <dbReference type="ARBA" id="ARBA00022840"/>
    </source>
</evidence>
<proteinExistence type="predicted"/>
<dbReference type="AlphaFoldDB" id="A0A7X0SLP9"/>
<keyword evidence="4" id="KW-1003">Cell membrane</keyword>
<dbReference type="SMART" id="SM00304">
    <property type="entry name" value="HAMP"/>
    <property type="match status" value="1"/>
</dbReference>
<dbReference type="SUPFAM" id="SSF158472">
    <property type="entry name" value="HAMP domain-like"/>
    <property type="match status" value="1"/>
</dbReference>
<dbReference type="InterPro" id="IPR010559">
    <property type="entry name" value="Sig_transdc_His_kin_internal"/>
</dbReference>
<dbReference type="Pfam" id="PF02743">
    <property type="entry name" value="dCache_1"/>
    <property type="match status" value="1"/>
</dbReference>
<feature type="domain" description="HAMP" evidence="17">
    <location>
        <begin position="315"/>
        <end position="367"/>
    </location>
</feature>
<organism evidence="18 19">
    <name type="scientific">Cohnella zeiphila</name>
    <dbReference type="NCBI Taxonomy" id="2761120"/>
    <lineage>
        <taxon>Bacteria</taxon>
        <taxon>Bacillati</taxon>
        <taxon>Bacillota</taxon>
        <taxon>Bacilli</taxon>
        <taxon>Bacillales</taxon>
        <taxon>Paenibacillaceae</taxon>
        <taxon>Cohnella</taxon>
    </lineage>
</organism>
<keyword evidence="5" id="KW-0597">Phosphoprotein</keyword>
<dbReference type="Pfam" id="PF02518">
    <property type="entry name" value="HATPase_c"/>
    <property type="match status" value="1"/>
</dbReference>
<comment type="caution">
    <text evidence="18">The sequence shown here is derived from an EMBL/GenBank/DDBJ whole genome shotgun (WGS) entry which is preliminary data.</text>
</comment>
<evidence type="ECO:0000256" key="5">
    <source>
        <dbReference type="ARBA" id="ARBA00022553"/>
    </source>
</evidence>
<evidence type="ECO:0000256" key="3">
    <source>
        <dbReference type="ARBA" id="ARBA00012438"/>
    </source>
</evidence>
<evidence type="ECO:0000256" key="1">
    <source>
        <dbReference type="ARBA" id="ARBA00000085"/>
    </source>
</evidence>
<dbReference type="GO" id="GO:0005886">
    <property type="term" value="C:plasma membrane"/>
    <property type="evidence" value="ECO:0007669"/>
    <property type="project" value="UniProtKB-SubCell"/>
</dbReference>
<evidence type="ECO:0000259" key="17">
    <source>
        <dbReference type="PROSITE" id="PS50885"/>
    </source>
</evidence>
<evidence type="ECO:0000313" key="19">
    <source>
        <dbReference type="Proteomes" id="UP000564644"/>
    </source>
</evidence>
<keyword evidence="10" id="KW-0067">ATP-binding</keyword>
<feature type="compositionally biased region" description="Basic and acidic residues" evidence="14">
    <location>
        <begin position="591"/>
        <end position="609"/>
    </location>
</feature>
<dbReference type="SMART" id="SM00387">
    <property type="entry name" value="HATPase_c"/>
    <property type="match status" value="1"/>
</dbReference>
<dbReference type="InterPro" id="IPR003660">
    <property type="entry name" value="HAMP_dom"/>
</dbReference>
<dbReference type="Pfam" id="PF06580">
    <property type="entry name" value="His_kinase"/>
    <property type="match status" value="1"/>
</dbReference>
<evidence type="ECO:0000256" key="13">
    <source>
        <dbReference type="ARBA" id="ARBA00023136"/>
    </source>
</evidence>
<evidence type="ECO:0000256" key="7">
    <source>
        <dbReference type="ARBA" id="ARBA00022692"/>
    </source>
</evidence>
<dbReference type="PROSITE" id="PS50109">
    <property type="entry name" value="HIS_KIN"/>
    <property type="match status" value="1"/>
</dbReference>
<evidence type="ECO:0000256" key="12">
    <source>
        <dbReference type="ARBA" id="ARBA00023012"/>
    </source>
</evidence>
<accession>A0A7X0SLP9</accession>
<dbReference type="EC" id="2.7.13.3" evidence="3"/>
<keyword evidence="12" id="KW-0902">Two-component regulatory system</keyword>
<dbReference type="GO" id="GO:0000155">
    <property type="term" value="F:phosphorelay sensor kinase activity"/>
    <property type="evidence" value="ECO:0007669"/>
    <property type="project" value="InterPro"/>
</dbReference>
<keyword evidence="6" id="KW-0808">Transferase</keyword>
<reference evidence="18 19" key="1">
    <citation type="submission" date="2020-08" db="EMBL/GenBank/DDBJ databases">
        <title>Cohnella phylogeny.</title>
        <authorList>
            <person name="Dunlap C."/>
        </authorList>
    </citation>
    <scope>NUCLEOTIDE SEQUENCE [LARGE SCALE GENOMIC DNA]</scope>
    <source>
        <strain evidence="18 19">CBP 2801</strain>
    </source>
</reference>
<dbReference type="EMBL" id="JACJVO010000018">
    <property type="protein sequence ID" value="MBB6732199.1"/>
    <property type="molecule type" value="Genomic_DNA"/>
</dbReference>
<keyword evidence="7 15" id="KW-0812">Transmembrane</keyword>
<dbReference type="InterPro" id="IPR033479">
    <property type="entry name" value="dCache_1"/>
</dbReference>
<dbReference type="Gene3D" id="6.10.340.10">
    <property type="match status" value="1"/>
</dbReference>
<evidence type="ECO:0000256" key="8">
    <source>
        <dbReference type="ARBA" id="ARBA00022741"/>
    </source>
</evidence>
<dbReference type="SUPFAM" id="SSF55874">
    <property type="entry name" value="ATPase domain of HSP90 chaperone/DNA topoisomerase II/histidine kinase"/>
    <property type="match status" value="1"/>
</dbReference>
<evidence type="ECO:0000259" key="16">
    <source>
        <dbReference type="PROSITE" id="PS50109"/>
    </source>
</evidence>
<keyword evidence="19" id="KW-1185">Reference proteome</keyword>
<dbReference type="InterPro" id="IPR003594">
    <property type="entry name" value="HATPase_dom"/>
</dbReference>
<evidence type="ECO:0000256" key="2">
    <source>
        <dbReference type="ARBA" id="ARBA00004651"/>
    </source>
</evidence>
<dbReference type="GO" id="GO:0005524">
    <property type="term" value="F:ATP binding"/>
    <property type="evidence" value="ECO:0007669"/>
    <property type="project" value="UniProtKB-KW"/>
</dbReference>
<evidence type="ECO:0000256" key="6">
    <source>
        <dbReference type="ARBA" id="ARBA00022679"/>
    </source>
</evidence>
<feature type="region of interest" description="Disordered" evidence="14">
    <location>
        <begin position="588"/>
        <end position="609"/>
    </location>
</feature>
<feature type="domain" description="Histidine kinase" evidence="16">
    <location>
        <begin position="485"/>
        <end position="591"/>
    </location>
</feature>
<feature type="transmembrane region" description="Helical" evidence="15">
    <location>
        <begin position="296"/>
        <end position="318"/>
    </location>
</feature>
<evidence type="ECO:0000256" key="4">
    <source>
        <dbReference type="ARBA" id="ARBA00022475"/>
    </source>
</evidence>
<dbReference type="Proteomes" id="UP000564644">
    <property type="component" value="Unassembled WGS sequence"/>
</dbReference>
<keyword evidence="11 15" id="KW-1133">Transmembrane helix</keyword>